<organism evidence="1 2">
    <name type="scientific">Phormidesmis priestleyi</name>
    <dbReference type="NCBI Taxonomy" id="268141"/>
    <lineage>
        <taxon>Bacteria</taxon>
        <taxon>Bacillati</taxon>
        <taxon>Cyanobacteriota</taxon>
        <taxon>Cyanophyceae</taxon>
        <taxon>Leptolyngbyales</taxon>
        <taxon>Leptolyngbyaceae</taxon>
        <taxon>Phormidesmis</taxon>
    </lineage>
</organism>
<proteinExistence type="predicted"/>
<dbReference type="Proteomes" id="UP000249794">
    <property type="component" value="Unassembled WGS sequence"/>
</dbReference>
<comment type="caution">
    <text evidence="1">The sequence shown here is derived from an EMBL/GenBank/DDBJ whole genome shotgun (WGS) entry which is preliminary data.</text>
</comment>
<dbReference type="EMBL" id="QBMP01000165">
    <property type="protein sequence ID" value="PZO51645.1"/>
    <property type="molecule type" value="Genomic_DNA"/>
</dbReference>
<name>A0A2W4YZX5_9CYAN</name>
<dbReference type="Pfam" id="PF21893">
    <property type="entry name" value="DUF6918"/>
    <property type="match status" value="1"/>
</dbReference>
<dbReference type="InterPro" id="IPR054211">
    <property type="entry name" value="DUF6918"/>
</dbReference>
<reference evidence="1 2" key="2">
    <citation type="submission" date="2018-06" db="EMBL/GenBank/DDBJ databases">
        <title>Metagenomic assembly of (sub)arctic Cyanobacteria and their associated microbiome from non-axenic cultures.</title>
        <authorList>
            <person name="Baurain D."/>
        </authorList>
    </citation>
    <scope>NUCLEOTIDE SEQUENCE [LARGE SCALE GENOMIC DNA]</scope>
    <source>
        <strain evidence="1">ULC027bin1</strain>
    </source>
</reference>
<evidence type="ECO:0000313" key="2">
    <source>
        <dbReference type="Proteomes" id="UP000249794"/>
    </source>
</evidence>
<protein>
    <submittedName>
        <fullName evidence="1">Uncharacterized protein</fullName>
    </submittedName>
</protein>
<sequence length="144" mass="15076">MKLTDKIQDAAVRSSIAADCTQLIDTQVAAKSGLSGMALKAAYGAVKGLSSNYVSGAVNRLLPEVLASLDPLWAEGVKSGDPVAYLSENSDRTADVILSTTDARIERKASDGLIGSAYKKLRNSVKRDVAAAVPGLAKIIAKHY</sequence>
<gene>
    <name evidence="1" type="ORF">DCF15_14705</name>
</gene>
<accession>A0A2W4YZX5</accession>
<evidence type="ECO:0000313" key="1">
    <source>
        <dbReference type="EMBL" id="PZO51645.1"/>
    </source>
</evidence>
<reference evidence="2" key="1">
    <citation type="submission" date="2018-04" db="EMBL/GenBank/DDBJ databases">
        <authorList>
            <person name="Cornet L."/>
        </authorList>
    </citation>
    <scope>NUCLEOTIDE SEQUENCE [LARGE SCALE GENOMIC DNA]</scope>
</reference>
<dbReference type="AlphaFoldDB" id="A0A2W4YZX5"/>